<keyword evidence="3 5" id="KW-1133">Transmembrane helix</keyword>
<evidence type="ECO:0000256" key="2">
    <source>
        <dbReference type="ARBA" id="ARBA00022692"/>
    </source>
</evidence>
<dbReference type="EMBL" id="JBHTEB010000001">
    <property type="protein sequence ID" value="MFD0314476.1"/>
    <property type="molecule type" value="Genomic_DNA"/>
</dbReference>
<evidence type="ECO:0000313" key="8">
    <source>
        <dbReference type="Proteomes" id="UP001597023"/>
    </source>
</evidence>
<protein>
    <submittedName>
        <fullName evidence="7">RDD family protein</fullName>
    </submittedName>
</protein>
<dbReference type="RefSeq" id="WP_381606640.1">
    <property type="nucleotide sequence ID" value="NZ_JBHTEB010000001.1"/>
</dbReference>
<feature type="domain" description="RDD" evidence="6">
    <location>
        <begin position="5"/>
        <end position="181"/>
    </location>
</feature>
<sequence length="206" mass="21637">MPKSRRAVAWFIDFALVVTAAVLLAMLTFNRVSTLVADVPELATSSGWELVTSRGDVIDASQGLGLSLWNKTVLYVEQAFLALAAVTFLYQWACLALLGRTLGKALTGLKVQAAGKGRVALRAAVTTAADVVVYALACVLLIEGQFLLSVVVWAAAVALFFLNAVPVLSPTGRSLADRIAGTTVTSALGFSRPAAMPPARTSWPSS</sequence>
<keyword evidence="2 5" id="KW-0812">Transmembrane</keyword>
<name>A0ABW2W5R4_9ACTN</name>
<evidence type="ECO:0000256" key="1">
    <source>
        <dbReference type="ARBA" id="ARBA00004141"/>
    </source>
</evidence>
<proteinExistence type="predicted"/>
<accession>A0ABW2W5R4</accession>
<feature type="transmembrane region" description="Helical" evidence="5">
    <location>
        <begin position="119"/>
        <end position="142"/>
    </location>
</feature>
<dbReference type="Proteomes" id="UP001597023">
    <property type="component" value="Unassembled WGS sequence"/>
</dbReference>
<evidence type="ECO:0000256" key="5">
    <source>
        <dbReference type="SAM" id="Phobius"/>
    </source>
</evidence>
<feature type="transmembrane region" description="Helical" evidence="5">
    <location>
        <begin position="79"/>
        <end position="98"/>
    </location>
</feature>
<feature type="transmembrane region" description="Helical" evidence="5">
    <location>
        <begin position="148"/>
        <end position="168"/>
    </location>
</feature>
<keyword evidence="8" id="KW-1185">Reference proteome</keyword>
<keyword evidence="4 5" id="KW-0472">Membrane</keyword>
<evidence type="ECO:0000259" key="6">
    <source>
        <dbReference type="Pfam" id="PF06271"/>
    </source>
</evidence>
<feature type="transmembrane region" description="Helical" evidence="5">
    <location>
        <begin position="7"/>
        <end position="29"/>
    </location>
</feature>
<organism evidence="7 8">
    <name type="scientific">Streptomyces flavalbus</name>
    <dbReference type="NCBI Taxonomy" id="2665155"/>
    <lineage>
        <taxon>Bacteria</taxon>
        <taxon>Bacillati</taxon>
        <taxon>Actinomycetota</taxon>
        <taxon>Actinomycetes</taxon>
        <taxon>Kitasatosporales</taxon>
        <taxon>Streptomycetaceae</taxon>
        <taxon>Streptomyces</taxon>
    </lineage>
</organism>
<evidence type="ECO:0000313" key="7">
    <source>
        <dbReference type="EMBL" id="MFD0314476.1"/>
    </source>
</evidence>
<gene>
    <name evidence="7" type="ORF">ACFQZ6_09570</name>
</gene>
<dbReference type="Pfam" id="PF06271">
    <property type="entry name" value="RDD"/>
    <property type="match status" value="1"/>
</dbReference>
<reference evidence="8" key="1">
    <citation type="journal article" date="2019" name="Int. J. Syst. Evol. Microbiol.">
        <title>The Global Catalogue of Microorganisms (GCM) 10K type strain sequencing project: providing services to taxonomists for standard genome sequencing and annotation.</title>
        <authorList>
            <consortium name="The Broad Institute Genomics Platform"/>
            <consortium name="The Broad Institute Genome Sequencing Center for Infectious Disease"/>
            <person name="Wu L."/>
            <person name="Ma J."/>
        </authorList>
    </citation>
    <scope>NUCLEOTIDE SEQUENCE [LARGE SCALE GENOMIC DNA]</scope>
    <source>
        <strain evidence="8">CGMCC 4.7400</strain>
    </source>
</reference>
<dbReference type="InterPro" id="IPR010432">
    <property type="entry name" value="RDD"/>
</dbReference>
<evidence type="ECO:0000256" key="3">
    <source>
        <dbReference type="ARBA" id="ARBA00022989"/>
    </source>
</evidence>
<evidence type="ECO:0000256" key="4">
    <source>
        <dbReference type="ARBA" id="ARBA00023136"/>
    </source>
</evidence>
<comment type="subcellular location">
    <subcellularLocation>
        <location evidence="1">Membrane</location>
        <topology evidence="1">Multi-pass membrane protein</topology>
    </subcellularLocation>
</comment>
<comment type="caution">
    <text evidence="7">The sequence shown here is derived from an EMBL/GenBank/DDBJ whole genome shotgun (WGS) entry which is preliminary data.</text>
</comment>